<evidence type="ECO:0000313" key="5">
    <source>
        <dbReference type="Proteomes" id="UP000683429"/>
    </source>
</evidence>
<dbReference type="Proteomes" id="UP000198809">
    <property type="component" value="Unassembled WGS sequence"/>
</dbReference>
<name>A0A1H8PDH0_9BACL</name>
<evidence type="ECO:0000256" key="1">
    <source>
        <dbReference type="SAM" id="Phobius"/>
    </source>
</evidence>
<sequence length="240" mass="25580">MNIRTEAGEIEVMSTAEKDPFAGVSERTLKYLPLYILVPVMYGAVFSAAGHAIDWTIFGLGALGWLVALFLRGPLAALVRELPQERAKLIVGGSSGVLEEGVRLALLAILSASFPQALSLGQGWAAIEVLFVIVNAIIIVSLIKRTDEKAMQAKQILQAQGNLQASPLWGILERIWASAFHIGAALIIARTPWSAVLLIPLHSGFNLTAVRLARTAALPLVSLFAAGVGLLTLTAGLLLW</sequence>
<dbReference type="OrthoDB" id="2587797at2"/>
<feature type="transmembrane region" description="Helical" evidence="1">
    <location>
        <begin position="55"/>
        <end position="79"/>
    </location>
</feature>
<organism evidence="3 4">
    <name type="scientific">Paenibacillus sophorae</name>
    <dbReference type="NCBI Taxonomy" id="1333845"/>
    <lineage>
        <taxon>Bacteria</taxon>
        <taxon>Bacillati</taxon>
        <taxon>Bacillota</taxon>
        <taxon>Bacilli</taxon>
        <taxon>Bacillales</taxon>
        <taxon>Paenibacillaceae</taxon>
        <taxon>Paenibacillus</taxon>
    </lineage>
</organism>
<gene>
    <name evidence="2" type="ORF">KP014_04705</name>
    <name evidence="3" type="ORF">SAMN04487895_107158</name>
</gene>
<dbReference type="GO" id="GO:0008237">
    <property type="term" value="F:metallopeptidase activity"/>
    <property type="evidence" value="ECO:0007669"/>
    <property type="project" value="UniProtKB-KW"/>
</dbReference>
<keyword evidence="2" id="KW-0378">Hydrolase</keyword>
<reference evidence="3 4" key="1">
    <citation type="submission" date="2016-10" db="EMBL/GenBank/DDBJ databases">
        <authorList>
            <person name="de Groot N.N."/>
        </authorList>
    </citation>
    <scope>NUCLEOTIDE SEQUENCE [LARGE SCALE GENOMIC DNA]</scope>
    <source>
        <strain evidence="3 4">CGMCC 1.10238</strain>
    </source>
</reference>
<keyword evidence="5" id="KW-1185">Reference proteome</keyword>
<accession>A0A1H8PDH0</accession>
<keyword evidence="2" id="KW-0482">Metalloprotease</keyword>
<evidence type="ECO:0000313" key="4">
    <source>
        <dbReference type="Proteomes" id="UP000198809"/>
    </source>
</evidence>
<dbReference type="EMBL" id="FODH01000007">
    <property type="protein sequence ID" value="SEO39992.1"/>
    <property type="molecule type" value="Genomic_DNA"/>
</dbReference>
<dbReference type="AlphaFoldDB" id="A0A1H8PDH0"/>
<evidence type="ECO:0000313" key="2">
    <source>
        <dbReference type="EMBL" id="QWU16536.1"/>
    </source>
</evidence>
<feature type="transmembrane region" description="Helical" evidence="1">
    <location>
        <begin position="124"/>
        <end position="143"/>
    </location>
</feature>
<protein>
    <submittedName>
        <fullName evidence="2">YhfC family intramembrane metalloprotease</fullName>
    </submittedName>
</protein>
<dbReference type="STRING" id="1333845.SAMN04487895_107158"/>
<proteinExistence type="predicted"/>
<reference evidence="2 5" key="2">
    <citation type="submission" date="2021-06" db="EMBL/GenBank/DDBJ databases">
        <title>Whole genome sequence of Paenibacillus sophorae DSM23020 for comparative genomics.</title>
        <authorList>
            <person name="Kim M.-J."/>
            <person name="Lee G."/>
            <person name="Shin J.-H."/>
        </authorList>
    </citation>
    <scope>NUCLEOTIDE SEQUENCE [LARGE SCALE GENOMIC DNA]</scope>
    <source>
        <strain evidence="2 5">DSM 23020</strain>
    </source>
</reference>
<dbReference type="RefSeq" id="WP_051500309.1">
    <property type="nucleotide sequence ID" value="NZ_CP076607.1"/>
</dbReference>
<keyword evidence="2" id="KW-0645">Protease</keyword>
<keyword evidence="1" id="KW-0812">Transmembrane</keyword>
<feature type="transmembrane region" description="Helical" evidence="1">
    <location>
        <begin position="31"/>
        <end position="49"/>
    </location>
</feature>
<keyword evidence="1" id="KW-0472">Membrane</keyword>
<feature type="transmembrane region" description="Helical" evidence="1">
    <location>
        <begin position="100"/>
        <end position="118"/>
    </location>
</feature>
<feature type="transmembrane region" description="Helical" evidence="1">
    <location>
        <begin position="175"/>
        <end position="196"/>
    </location>
</feature>
<keyword evidence="1" id="KW-1133">Transmembrane helix</keyword>
<dbReference type="Proteomes" id="UP000683429">
    <property type="component" value="Chromosome"/>
</dbReference>
<feature type="transmembrane region" description="Helical" evidence="1">
    <location>
        <begin position="216"/>
        <end position="239"/>
    </location>
</feature>
<dbReference type="EMBL" id="CP076607">
    <property type="protein sequence ID" value="QWU16536.1"/>
    <property type="molecule type" value="Genomic_DNA"/>
</dbReference>
<evidence type="ECO:0000313" key="3">
    <source>
        <dbReference type="EMBL" id="SEO39992.1"/>
    </source>
</evidence>